<dbReference type="RefSeq" id="WP_381525809.1">
    <property type="nucleotide sequence ID" value="NZ_JBHULN010000016.1"/>
</dbReference>
<dbReference type="Proteomes" id="UP001597469">
    <property type="component" value="Unassembled WGS sequence"/>
</dbReference>
<evidence type="ECO:0008006" key="3">
    <source>
        <dbReference type="Google" id="ProtNLM"/>
    </source>
</evidence>
<gene>
    <name evidence="1" type="ORF">ACFSUS_21400</name>
</gene>
<dbReference type="EMBL" id="JBHULN010000016">
    <property type="protein sequence ID" value="MFD2573213.1"/>
    <property type="molecule type" value="Genomic_DNA"/>
</dbReference>
<keyword evidence="2" id="KW-1185">Reference proteome</keyword>
<reference evidence="2" key="1">
    <citation type="journal article" date="2019" name="Int. J. Syst. Evol. Microbiol.">
        <title>The Global Catalogue of Microorganisms (GCM) 10K type strain sequencing project: providing services to taxonomists for standard genome sequencing and annotation.</title>
        <authorList>
            <consortium name="The Broad Institute Genomics Platform"/>
            <consortium name="The Broad Institute Genome Sequencing Center for Infectious Disease"/>
            <person name="Wu L."/>
            <person name="Ma J."/>
        </authorList>
    </citation>
    <scope>NUCLEOTIDE SEQUENCE [LARGE SCALE GENOMIC DNA]</scope>
    <source>
        <strain evidence="2">KCTC 42805</strain>
    </source>
</reference>
<evidence type="ECO:0000313" key="1">
    <source>
        <dbReference type="EMBL" id="MFD2573213.1"/>
    </source>
</evidence>
<sequence>MKLTINKLAISRRSIASLDANQLQTVQGGKDTFYYPTTKLPLSRDCAYLTVVKNPETL</sequence>
<protein>
    <recommendedName>
        <fullName evidence="3">Bacteriocin</fullName>
    </recommendedName>
</protein>
<name>A0ABW5M877_9BACT</name>
<proteinExistence type="predicted"/>
<comment type="caution">
    <text evidence="1">The sequence shown here is derived from an EMBL/GenBank/DDBJ whole genome shotgun (WGS) entry which is preliminary data.</text>
</comment>
<organism evidence="1 2">
    <name type="scientific">Spirosoma soli</name>
    <dbReference type="NCBI Taxonomy" id="1770529"/>
    <lineage>
        <taxon>Bacteria</taxon>
        <taxon>Pseudomonadati</taxon>
        <taxon>Bacteroidota</taxon>
        <taxon>Cytophagia</taxon>
        <taxon>Cytophagales</taxon>
        <taxon>Cytophagaceae</taxon>
        <taxon>Spirosoma</taxon>
    </lineage>
</organism>
<evidence type="ECO:0000313" key="2">
    <source>
        <dbReference type="Proteomes" id="UP001597469"/>
    </source>
</evidence>
<accession>A0ABW5M877</accession>